<reference evidence="1" key="1">
    <citation type="journal article" date="2014" name="Front. Microbiol.">
        <title>High frequency of phylogenetically diverse reductive dehalogenase-homologous genes in deep subseafloor sedimentary metagenomes.</title>
        <authorList>
            <person name="Kawai M."/>
            <person name="Futagami T."/>
            <person name="Toyoda A."/>
            <person name="Takaki Y."/>
            <person name="Nishi S."/>
            <person name="Hori S."/>
            <person name="Arai W."/>
            <person name="Tsubouchi T."/>
            <person name="Morono Y."/>
            <person name="Uchiyama I."/>
            <person name="Ito T."/>
            <person name="Fujiyama A."/>
            <person name="Inagaki F."/>
            <person name="Takami H."/>
        </authorList>
    </citation>
    <scope>NUCLEOTIDE SEQUENCE</scope>
    <source>
        <strain evidence="1">Expedition CK06-06</strain>
    </source>
</reference>
<proteinExistence type="predicted"/>
<accession>X1A1K5</accession>
<evidence type="ECO:0000313" key="1">
    <source>
        <dbReference type="EMBL" id="GAG75639.1"/>
    </source>
</evidence>
<comment type="caution">
    <text evidence="1">The sequence shown here is derived from an EMBL/GenBank/DDBJ whole genome shotgun (WGS) entry which is preliminary data.</text>
</comment>
<organism evidence="1">
    <name type="scientific">marine sediment metagenome</name>
    <dbReference type="NCBI Taxonomy" id="412755"/>
    <lineage>
        <taxon>unclassified sequences</taxon>
        <taxon>metagenomes</taxon>
        <taxon>ecological metagenomes</taxon>
    </lineage>
</organism>
<dbReference type="AlphaFoldDB" id="X1A1K5"/>
<dbReference type="EMBL" id="BART01018535">
    <property type="protein sequence ID" value="GAG75639.1"/>
    <property type="molecule type" value="Genomic_DNA"/>
</dbReference>
<protein>
    <submittedName>
        <fullName evidence="1">Uncharacterized protein</fullName>
    </submittedName>
</protein>
<name>X1A1K5_9ZZZZ</name>
<sequence length="60" mass="6941">MNKNKDKNKDFNICSICGKDFRIIRAPGSKSEIPELVNENGKLKWVCGDCRKKIKKNKCR</sequence>
<gene>
    <name evidence="1" type="ORF">S01H4_34961</name>
</gene>